<dbReference type="Proteomes" id="UP000183809">
    <property type="component" value="Unassembled WGS sequence"/>
</dbReference>
<organism evidence="2 3">
    <name type="scientific">Diplodia corticola</name>
    <dbReference type="NCBI Taxonomy" id="236234"/>
    <lineage>
        <taxon>Eukaryota</taxon>
        <taxon>Fungi</taxon>
        <taxon>Dikarya</taxon>
        <taxon>Ascomycota</taxon>
        <taxon>Pezizomycotina</taxon>
        <taxon>Dothideomycetes</taxon>
        <taxon>Dothideomycetes incertae sedis</taxon>
        <taxon>Botryosphaeriales</taxon>
        <taxon>Botryosphaeriaceae</taxon>
        <taxon>Diplodia</taxon>
    </lineage>
</organism>
<protein>
    <submittedName>
        <fullName evidence="2">Cell wall protein</fullName>
    </submittedName>
</protein>
<dbReference type="RefSeq" id="XP_020135155.1">
    <property type="nucleotide sequence ID" value="XM_020269985.1"/>
</dbReference>
<dbReference type="EMBL" id="MNUE01000001">
    <property type="protein sequence ID" value="OJD40312.1"/>
    <property type="molecule type" value="Genomic_DNA"/>
</dbReference>
<dbReference type="PANTHER" id="PTHR42047:SF1">
    <property type="entry name" value="PROTEIN, PUTATIVE (AFU_ORTHOLOGUE AFUA_6G03560)-RELATED"/>
    <property type="match status" value="1"/>
</dbReference>
<evidence type="ECO:0000313" key="2">
    <source>
        <dbReference type="EMBL" id="OJD40312.1"/>
    </source>
</evidence>
<gene>
    <name evidence="2" type="ORF">BKCO1_1000573</name>
</gene>
<reference evidence="2 3" key="1">
    <citation type="submission" date="2016-10" db="EMBL/GenBank/DDBJ databases">
        <title>Proteomics and genomics reveal pathogen-plant mechanisms compatible with a hemibiotrophic lifestyle of Diplodia corticola.</title>
        <authorList>
            <person name="Fernandes I."/>
            <person name="De Jonge R."/>
            <person name="Van De Peer Y."/>
            <person name="Devreese B."/>
            <person name="Alves A."/>
            <person name="Esteves A.C."/>
        </authorList>
    </citation>
    <scope>NUCLEOTIDE SEQUENCE [LARGE SCALE GENOMIC DNA]</scope>
    <source>
        <strain evidence="2 3">CBS 112549</strain>
    </source>
</reference>
<feature type="signal peptide" evidence="1">
    <location>
        <begin position="1"/>
        <end position="16"/>
    </location>
</feature>
<dbReference type="InterPro" id="IPR052820">
    <property type="entry name" value="PhiA_domain"/>
</dbReference>
<dbReference type="PANTHER" id="PTHR42047">
    <property type="entry name" value="PROTEIN, PUTATIVE (AFU_ORTHOLOGUE AFUA_6G03560)-RELATED"/>
    <property type="match status" value="1"/>
</dbReference>
<keyword evidence="3" id="KW-1185">Reference proteome</keyword>
<evidence type="ECO:0000256" key="1">
    <source>
        <dbReference type="SAM" id="SignalP"/>
    </source>
</evidence>
<dbReference type="OrthoDB" id="5207389at2759"/>
<comment type="caution">
    <text evidence="2">The sequence shown here is derived from an EMBL/GenBank/DDBJ whole genome shotgun (WGS) entry which is preliminary data.</text>
</comment>
<dbReference type="AlphaFoldDB" id="A0A1J9RI42"/>
<sequence>MKTFALIASLAAYAAARPVPEDSTTFKLIATAPGSPIDAHYLTVSGGVFHLGKETSSTCGNIAPVFEGALAMYGDGKENQQQTYVDISGAASGALSFASPEVADMTPDQIADKFAQSADGKLTYDGGNWLACPQEVEGQYMVFAEKAYEAPKEKCTAFEIATKKVRTPKVVCVYQ</sequence>
<name>A0A1J9RI42_9PEZI</name>
<evidence type="ECO:0000313" key="3">
    <source>
        <dbReference type="Proteomes" id="UP000183809"/>
    </source>
</evidence>
<keyword evidence="1" id="KW-0732">Signal</keyword>
<dbReference type="GeneID" id="31010244"/>
<proteinExistence type="predicted"/>
<feature type="chain" id="PRO_5012272798" evidence="1">
    <location>
        <begin position="17"/>
        <end position="175"/>
    </location>
</feature>
<accession>A0A1J9RI42</accession>